<dbReference type="PANTHER" id="PTHR11679">
    <property type="entry name" value="VESICLE PROTEIN SORTING-ASSOCIATED"/>
    <property type="match status" value="1"/>
</dbReference>
<gene>
    <name evidence="5" type="ORF">TTEB3V08_LOCUS57</name>
</gene>
<keyword evidence="4" id="KW-0472">Membrane</keyword>
<dbReference type="SUPFAM" id="SSF56815">
    <property type="entry name" value="Sec1/munc18-like (SM) proteins"/>
    <property type="match status" value="1"/>
</dbReference>
<name>A0A7R9IA92_9NEOP</name>
<dbReference type="Gene3D" id="3.40.50.1910">
    <property type="match status" value="1"/>
</dbReference>
<evidence type="ECO:0000256" key="2">
    <source>
        <dbReference type="ARBA" id="ARBA00022448"/>
    </source>
</evidence>
<evidence type="ECO:0000256" key="4">
    <source>
        <dbReference type="SAM" id="Phobius"/>
    </source>
</evidence>
<evidence type="ECO:0000313" key="5">
    <source>
        <dbReference type="EMBL" id="CAD7451857.1"/>
    </source>
</evidence>
<dbReference type="AlphaFoldDB" id="A0A7R9IA92"/>
<dbReference type="InterPro" id="IPR043154">
    <property type="entry name" value="Sec-1-like_dom1"/>
</dbReference>
<dbReference type="GO" id="GO:0016192">
    <property type="term" value="P:vesicle-mediated transport"/>
    <property type="evidence" value="ECO:0007669"/>
    <property type="project" value="InterPro"/>
</dbReference>
<protein>
    <submittedName>
        <fullName evidence="5">Uncharacterized protein</fullName>
    </submittedName>
</protein>
<organism evidence="5">
    <name type="scientific">Timema tahoe</name>
    <dbReference type="NCBI Taxonomy" id="61484"/>
    <lineage>
        <taxon>Eukaryota</taxon>
        <taxon>Metazoa</taxon>
        <taxon>Ecdysozoa</taxon>
        <taxon>Arthropoda</taxon>
        <taxon>Hexapoda</taxon>
        <taxon>Insecta</taxon>
        <taxon>Pterygota</taxon>
        <taxon>Neoptera</taxon>
        <taxon>Polyneoptera</taxon>
        <taxon>Phasmatodea</taxon>
        <taxon>Timematodea</taxon>
        <taxon>Timematoidea</taxon>
        <taxon>Timematidae</taxon>
        <taxon>Timema</taxon>
    </lineage>
</organism>
<keyword evidence="4" id="KW-0812">Transmembrane</keyword>
<evidence type="ECO:0000256" key="1">
    <source>
        <dbReference type="ARBA" id="ARBA00009884"/>
    </source>
</evidence>
<keyword evidence="2" id="KW-0813">Transport</keyword>
<dbReference type="Pfam" id="PF00995">
    <property type="entry name" value="Sec1"/>
    <property type="match status" value="1"/>
</dbReference>
<keyword evidence="4" id="KW-1133">Transmembrane helix</keyword>
<keyword evidence="3" id="KW-0653">Protein transport</keyword>
<reference evidence="5" key="1">
    <citation type="submission" date="2020-11" db="EMBL/GenBank/DDBJ databases">
        <authorList>
            <person name="Tran Van P."/>
        </authorList>
    </citation>
    <scope>NUCLEOTIDE SEQUENCE</scope>
</reference>
<evidence type="ECO:0000256" key="3">
    <source>
        <dbReference type="ARBA" id="ARBA00022927"/>
    </source>
</evidence>
<dbReference type="Gene3D" id="3.40.50.2060">
    <property type="match status" value="1"/>
</dbReference>
<dbReference type="GO" id="GO:0015031">
    <property type="term" value="P:protein transport"/>
    <property type="evidence" value="ECO:0007669"/>
    <property type="project" value="UniProtKB-KW"/>
</dbReference>
<dbReference type="FunFam" id="3.40.50.2060:FF:000001">
    <property type="entry name" value="syntaxin-binding protein 1 isoform X2"/>
    <property type="match status" value="1"/>
</dbReference>
<dbReference type="InterPro" id="IPR001619">
    <property type="entry name" value="Sec1-like"/>
</dbReference>
<dbReference type="InterPro" id="IPR036045">
    <property type="entry name" value="Sec1-like_sf"/>
</dbReference>
<accession>A0A7R9IA92</accession>
<sequence>MALKALVGQSIGGANPAAVYARVIVLAESEIMNEAIKNKKKPGQGVEWRVLVVDQLAMRMVSACCKMHDISAEGITIVEDINKKREPLSTMEAIYLITPSEKSVHALMQDFASTNRTMYRAAHVYFTEVCQEELFNELCKSIAAKKIKTLKEINIAFLPYESQVFSLDSPETFQCFYNPSFASGRNANMERIAEQIATLCATLGEYPSTGYLCCAFTVQLPKPPFHEDCAFTVLLPKPSFHEDCAFTVQLPKPSFHEDWAFTGLLRKLSFHQGCTHQDLLPKLSFHKGCTFTVLLTIPLFLQVCIFMILLTIPIFLQVCIFMILLTIPIFLQGCVLTGLLSYL</sequence>
<feature type="transmembrane region" description="Helical" evidence="4">
    <location>
        <begin position="319"/>
        <end position="342"/>
    </location>
</feature>
<comment type="similarity">
    <text evidence="1">Belongs to the STXBP/unc-18/SEC1 family.</text>
</comment>
<feature type="transmembrane region" description="Helical" evidence="4">
    <location>
        <begin position="291"/>
        <end position="312"/>
    </location>
</feature>
<dbReference type="InterPro" id="IPR027482">
    <property type="entry name" value="Sec1-like_dom2"/>
</dbReference>
<dbReference type="EMBL" id="OE000007">
    <property type="protein sequence ID" value="CAD7451857.1"/>
    <property type="molecule type" value="Genomic_DNA"/>
</dbReference>
<proteinExistence type="inferred from homology"/>